<dbReference type="GO" id="GO:0005874">
    <property type="term" value="C:microtubule"/>
    <property type="evidence" value="ECO:0007669"/>
    <property type="project" value="UniProtKB-KW"/>
</dbReference>
<evidence type="ECO:0000256" key="1">
    <source>
        <dbReference type="ARBA" id="ARBA00004186"/>
    </source>
</evidence>
<protein>
    <recommendedName>
        <fullName evidence="13">HAUS augmin-like complex subunit 1</fullName>
    </recommendedName>
</protein>
<evidence type="ECO:0000256" key="10">
    <source>
        <dbReference type="SAM" id="Coils"/>
    </source>
</evidence>
<keyword evidence="6" id="KW-0498">Mitosis</keyword>
<dbReference type="OrthoDB" id="5372507at2759"/>
<name>A0A6A6TUQ1_9PEZI</name>
<dbReference type="PANTHER" id="PTHR31570">
    <property type="entry name" value="HAUS AUGMIN-LIKE COMPLEX SUBUNIT 1"/>
    <property type="match status" value="1"/>
</dbReference>
<keyword evidence="9" id="KW-0131">Cell cycle</keyword>
<gene>
    <name evidence="11" type="ORF">BT63DRAFT_430325</name>
</gene>
<evidence type="ECO:0000256" key="4">
    <source>
        <dbReference type="ARBA" id="ARBA00022618"/>
    </source>
</evidence>
<evidence type="ECO:0000256" key="7">
    <source>
        <dbReference type="ARBA" id="ARBA00023054"/>
    </source>
</evidence>
<evidence type="ECO:0000313" key="12">
    <source>
        <dbReference type="Proteomes" id="UP000799302"/>
    </source>
</evidence>
<dbReference type="GO" id="GO:0051225">
    <property type="term" value="P:spindle assembly"/>
    <property type="evidence" value="ECO:0007669"/>
    <property type="project" value="InterPro"/>
</dbReference>
<reference evidence="11" key="1">
    <citation type="journal article" date="2020" name="Stud. Mycol.">
        <title>101 Dothideomycetes genomes: a test case for predicting lifestyles and emergence of pathogens.</title>
        <authorList>
            <person name="Haridas S."/>
            <person name="Albert R."/>
            <person name="Binder M."/>
            <person name="Bloem J."/>
            <person name="Labutti K."/>
            <person name="Salamov A."/>
            <person name="Andreopoulos B."/>
            <person name="Baker S."/>
            <person name="Barry K."/>
            <person name="Bills G."/>
            <person name="Bluhm B."/>
            <person name="Cannon C."/>
            <person name="Castanera R."/>
            <person name="Culley D."/>
            <person name="Daum C."/>
            <person name="Ezra D."/>
            <person name="Gonzalez J."/>
            <person name="Henrissat B."/>
            <person name="Kuo A."/>
            <person name="Liang C."/>
            <person name="Lipzen A."/>
            <person name="Lutzoni F."/>
            <person name="Magnuson J."/>
            <person name="Mondo S."/>
            <person name="Nolan M."/>
            <person name="Ohm R."/>
            <person name="Pangilinan J."/>
            <person name="Park H.-J."/>
            <person name="Ramirez L."/>
            <person name="Alfaro M."/>
            <person name="Sun H."/>
            <person name="Tritt A."/>
            <person name="Yoshinaga Y."/>
            <person name="Zwiers L.-H."/>
            <person name="Turgeon B."/>
            <person name="Goodwin S."/>
            <person name="Spatafora J."/>
            <person name="Crous P."/>
            <person name="Grigoriev I."/>
        </authorList>
    </citation>
    <scope>NUCLEOTIDE SEQUENCE</scope>
    <source>
        <strain evidence="11">CBS 115976</strain>
    </source>
</reference>
<comment type="subcellular location">
    <subcellularLocation>
        <location evidence="1">Cytoplasm</location>
        <location evidence="1">Cytoskeleton</location>
        <location evidence="1">Spindle</location>
    </subcellularLocation>
</comment>
<keyword evidence="4" id="KW-0132">Cell division</keyword>
<keyword evidence="5" id="KW-0493">Microtubule</keyword>
<dbReference type="GO" id="GO:0051301">
    <property type="term" value="P:cell division"/>
    <property type="evidence" value="ECO:0007669"/>
    <property type="project" value="UniProtKB-KW"/>
</dbReference>
<dbReference type="AlphaFoldDB" id="A0A6A6TUQ1"/>
<dbReference type="Pfam" id="PF25762">
    <property type="entry name" value="HAUS1"/>
    <property type="match status" value="1"/>
</dbReference>
<comment type="similarity">
    <text evidence="2">Belongs to the HAUS1 family.</text>
</comment>
<accession>A0A6A6TUQ1</accession>
<dbReference type="GO" id="GO:0005829">
    <property type="term" value="C:cytosol"/>
    <property type="evidence" value="ECO:0007669"/>
    <property type="project" value="TreeGrafter"/>
</dbReference>
<dbReference type="Proteomes" id="UP000799302">
    <property type="component" value="Unassembled WGS sequence"/>
</dbReference>
<evidence type="ECO:0000256" key="8">
    <source>
        <dbReference type="ARBA" id="ARBA00023212"/>
    </source>
</evidence>
<dbReference type="GO" id="GO:0005819">
    <property type="term" value="C:spindle"/>
    <property type="evidence" value="ECO:0007669"/>
    <property type="project" value="UniProtKB-SubCell"/>
</dbReference>
<keyword evidence="7 10" id="KW-0175">Coiled coil</keyword>
<evidence type="ECO:0000256" key="3">
    <source>
        <dbReference type="ARBA" id="ARBA00022490"/>
    </source>
</evidence>
<proteinExistence type="inferred from homology"/>
<evidence type="ECO:0000256" key="9">
    <source>
        <dbReference type="ARBA" id="ARBA00023306"/>
    </source>
</evidence>
<sequence length="291" mass="32557">MESGSLDLLPTALFSPSKAAQVRAQAQEWHQVDSWLSAKYQGRSVPQFERNEDTLKALLALSSANEKADEERDLLWNVQREALNEAKASKEQDATMMSAVESALDIDGKEALEVLADVATKLDAPKTDTYSIAETLCDRTQTSQILSQQLIHLTQLQKTLEAELTSLRAKLQELRSPAFQPPLSLQRQTLEWSRNTKQLRAKLGEYSDRLASAQSNQKESDATNVHDLVAKEEEIVQLEDQIALLASKVQAYQGLPQDTDQAVQKVKNVEQEASQLQRKLDSLFENLVVNK</sequence>
<evidence type="ECO:0000313" key="11">
    <source>
        <dbReference type="EMBL" id="KAF2663480.1"/>
    </source>
</evidence>
<dbReference type="InterPro" id="IPR026243">
    <property type="entry name" value="HAUS1"/>
</dbReference>
<evidence type="ECO:0000256" key="5">
    <source>
        <dbReference type="ARBA" id="ARBA00022701"/>
    </source>
</evidence>
<keyword evidence="8" id="KW-0206">Cytoskeleton</keyword>
<evidence type="ECO:0008006" key="13">
    <source>
        <dbReference type="Google" id="ProtNLM"/>
    </source>
</evidence>
<dbReference type="GO" id="GO:0070652">
    <property type="term" value="C:HAUS complex"/>
    <property type="evidence" value="ECO:0007669"/>
    <property type="project" value="InterPro"/>
</dbReference>
<evidence type="ECO:0000256" key="6">
    <source>
        <dbReference type="ARBA" id="ARBA00022776"/>
    </source>
</evidence>
<dbReference type="PANTHER" id="PTHR31570:SF1">
    <property type="entry name" value="HAUS AUGMIN-LIKE COMPLEX SUBUNIT 1"/>
    <property type="match status" value="1"/>
</dbReference>
<organism evidence="11 12">
    <name type="scientific">Microthyrium microscopicum</name>
    <dbReference type="NCBI Taxonomy" id="703497"/>
    <lineage>
        <taxon>Eukaryota</taxon>
        <taxon>Fungi</taxon>
        <taxon>Dikarya</taxon>
        <taxon>Ascomycota</taxon>
        <taxon>Pezizomycotina</taxon>
        <taxon>Dothideomycetes</taxon>
        <taxon>Dothideomycetes incertae sedis</taxon>
        <taxon>Microthyriales</taxon>
        <taxon>Microthyriaceae</taxon>
        <taxon>Microthyrium</taxon>
    </lineage>
</organism>
<dbReference type="EMBL" id="MU004245">
    <property type="protein sequence ID" value="KAF2663480.1"/>
    <property type="molecule type" value="Genomic_DNA"/>
</dbReference>
<evidence type="ECO:0000256" key="2">
    <source>
        <dbReference type="ARBA" id="ARBA00005479"/>
    </source>
</evidence>
<keyword evidence="12" id="KW-1185">Reference proteome</keyword>
<feature type="coiled-coil region" evidence="10">
    <location>
        <begin position="196"/>
        <end position="286"/>
    </location>
</feature>
<keyword evidence="3" id="KW-0963">Cytoplasm</keyword>